<dbReference type="Pfam" id="PF00128">
    <property type="entry name" value="Alpha-amylase"/>
    <property type="match status" value="1"/>
</dbReference>
<keyword evidence="8" id="KW-0106">Calcium</keyword>
<dbReference type="InterPro" id="IPR017853">
    <property type="entry name" value="GH"/>
</dbReference>
<feature type="signal peptide" evidence="14">
    <location>
        <begin position="1"/>
        <end position="19"/>
    </location>
</feature>
<evidence type="ECO:0000256" key="5">
    <source>
        <dbReference type="ARBA" id="ARBA00022723"/>
    </source>
</evidence>
<dbReference type="GO" id="GO:0004556">
    <property type="term" value="F:alpha-amylase activity"/>
    <property type="evidence" value="ECO:0007669"/>
    <property type="project" value="UniProtKB-UniRule"/>
</dbReference>
<evidence type="ECO:0000256" key="3">
    <source>
        <dbReference type="ARBA" id="ARBA00008061"/>
    </source>
</evidence>
<keyword evidence="6 14" id="KW-0732">Signal</keyword>
<evidence type="ECO:0000259" key="15">
    <source>
        <dbReference type="SMART" id="SM00642"/>
    </source>
</evidence>
<evidence type="ECO:0000256" key="10">
    <source>
        <dbReference type="ARBA" id="ARBA00023295"/>
    </source>
</evidence>
<dbReference type="SUPFAM" id="SSF51011">
    <property type="entry name" value="Glycosyl hydrolase domain"/>
    <property type="match status" value="1"/>
</dbReference>
<dbReference type="OrthoDB" id="9805159at2"/>
<evidence type="ECO:0000256" key="6">
    <source>
        <dbReference type="ARBA" id="ARBA00022729"/>
    </source>
</evidence>
<name>A0A0A5HK03_9BACI</name>
<dbReference type="SUPFAM" id="SSF51445">
    <property type="entry name" value="(Trans)glycosidases"/>
    <property type="match status" value="1"/>
</dbReference>
<accession>A0A0A5HK03</accession>
<dbReference type="PRINTS" id="PR00110">
    <property type="entry name" value="ALPHAAMYLASE"/>
</dbReference>
<keyword evidence="13" id="KW-1133">Transmembrane helix</keyword>
<evidence type="ECO:0000256" key="13">
    <source>
        <dbReference type="SAM" id="Phobius"/>
    </source>
</evidence>
<evidence type="ECO:0000256" key="1">
    <source>
        <dbReference type="ARBA" id="ARBA00000548"/>
    </source>
</evidence>
<feature type="domain" description="Glycosyl hydrolase family 13 catalytic" evidence="15">
    <location>
        <begin position="40"/>
        <end position="388"/>
    </location>
</feature>
<dbReference type="GO" id="GO:0016829">
    <property type="term" value="F:lyase activity"/>
    <property type="evidence" value="ECO:0007669"/>
    <property type="project" value="UniProtKB-KW"/>
</dbReference>
<dbReference type="InterPro" id="IPR013780">
    <property type="entry name" value="Glyco_hydro_b"/>
</dbReference>
<keyword evidence="9 12" id="KW-0119">Carbohydrate metabolism</keyword>
<evidence type="ECO:0000313" key="16">
    <source>
        <dbReference type="EMBL" id="KGX83942.1"/>
    </source>
</evidence>
<evidence type="ECO:0000313" key="17">
    <source>
        <dbReference type="Proteomes" id="UP000030403"/>
    </source>
</evidence>
<feature type="chain" id="PRO_5038784321" description="Alpha-amylase" evidence="14">
    <location>
        <begin position="20"/>
        <end position="513"/>
    </location>
</feature>
<dbReference type="GO" id="GO:0005975">
    <property type="term" value="P:carbohydrate metabolic process"/>
    <property type="evidence" value="ECO:0007669"/>
    <property type="project" value="InterPro"/>
</dbReference>
<reference evidence="16 17" key="1">
    <citation type="submission" date="2013-08" db="EMBL/GenBank/DDBJ databases">
        <authorList>
            <person name="Huang J."/>
            <person name="Wang G."/>
        </authorList>
    </citation>
    <scope>NUCLEOTIDE SEQUENCE [LARGE SCALE GENOMIC DNA]</scope>
    <source>
        <strain evidence="16 17">BH030004</strain>
    </source>
</reference>
<evidence type="ECO:0000256" key="11">
    <source>
        <dbReference type="RuleBase" id="RU003615"/>
    </source>
</evidence>
<comment type="cofactor">
    <cofactor evidence="2">
        <name>Ca(2+)</name>
        <dbReference type="ChEBI" id="CHEBI:29108"/>
    </cofactor>
</comment>
<keyword evidence="5" id="KW-0479">Metal-binding</keyword>
<proteinExistence type="inferred from homology"/>
<dbReference type="SMART" id="SM00642">
    <property type="entry name" value="Aamy"/>
    <property type="match status" value="1"/>
</dbReference>
<dbReference type="PANTHER" id="PTHR10357">
    <property type="entry name" value="ALPHA-AMYLASE FAMILY MEMBER"/>
    <property type="match status" value="1"/>
</dbReference>
<dbReference type="RefSeq" id="WP_027448125.1">
    <property type="nucleotide sequence ID" value="NZ_AVPF01000074.1"/>
</dbReference>
<evidence type="ECO:0000256" key="8">
    <source>
        <dbReference type="ARBA" id="ARBA00022837"/>
    </source>
</evidence>
<dbReference type="CDD" id="cd11339">
    <property type="entry name" value="AmyAc_bac_CMD_like_2"/>
    <property type="match status" value="1"/>
</dbReference>
<dbReference type="Gene3D" id="3.20.20.80">
    <property type="entry name" value="Glycosidases"/>
    <property type="match status" value="1"/>
</dbReference>
<keyword evidence="10 12" id="KW-0326">Glycosidase</keyword>
<keyword evidence="13" id="KW-0812">Transmembrane</keyword>
<evidence type="ECO:0000256" key="4">
    <source>
        <dbReference type="ARBA" id="ARBA00012595"/>
    </source>
</evidence>
<keyword evidence="13" id="KW-0472">Membrane</keyword>
<protein>
    <recommendedName>
        <fullName evidence="4 12">Alpha-amylase</fullName>
        <ecNumber evidence="4 12">3.2.1.1</ecNumber>
    </recommendedName>
</protein>
<feature type="transmembrane region" description="Helical" evidence="13">
    <location>
        <begin position="483"/>
        <end position="503"/>
    </location>
</feature>
<keyword evidence="17" id="KW-1185">Reference proteome</keyword>
<evidence type="ECO:0000256" key="2">
    <source>
        <dbReference type="ARBA" id="ARBA00001913"/>
    </source>
</evidence>
<dbReference type="PANTHER" id="PTHR10357:SF215">
    <property type="entry name" value="ALPHA-AMYLASE 1"/>
    <property type="match status" value="1"/>
</dbReference>
<dbReference type="InterPro" id="IPR006047">
    <property type="entry name" value="GH13_cat_dom"/>
</dbReference>
<comment type="caution">
    <text evidence="16">The sequence shown here is derived from an EMBL/GenBank/DDBJ whole genome shotgun (WGS) entry which is preliminary data.</text>
</comment>
<dbReference type="eggNOG" id="COG0366">
    <property type="taxonomic scope" value="Bacteria"/>
</dbReference>
<dbReference type="Proteomes" id="UP000030403">
    <property type="component" value="Unassembled WGS sequence"/>
</dbReference>
<dbReference type="PIRSF" id="PIRSF001024">
    <property type="entry name" value="Alph-amyl_fung"/>
    <property type="match status" value="1"/>
</dbReference>
<keyword evidence="7 12" id="KW-0378">Hydrolase</keyword>
<organism evidence="16 17">
    <name type="scientific">Pontibacillus marinus BH030004 = DSM 16465</name>
    <dbReference type="NCBI Taxonomy" id="1385511"/>
    <lineage>
        <taxon>Bacteria</taxon>
        <taxon>Bacillati</taxon>
        <taxon>Bacillota</taxon>
        <taxon>Bacilli</taxon>
        <taxon>Bacillales</taxon>
        <taxon>Bacillaceae</taxon>
        <taxon>Pontibacillus</taxon>
    </lineage>
</organism>
<dbReference type="STRING" id="1385511.GCA_000425225_00689"/>
<dbReference type="Gene3D" id="2.60.40.1180">
    <property type="entry name" value="Golgi alpha-mannosidase II"/>
    <property type="match status" value="1"/>
</dbReference>
<dbReference type="EMBL" id="AVPF01000074">
    <property type="protein sequence ID" value="KGX83942.1"/>
    <property type="molecule type" value="Genomic_DNA"/>
</dbReference>
<dbReference type="InterPro" id="IPR013777">
    <property type="entry name" value="A-amylase-like"/>
</dbReference>
<comment type="similarity">
    <text evidence="3 11">Belongs to the glycosyl hydrolase 13 family.</text>
</comment>
<evidence type="ECO:0000256" key="7">
    <source>
        <dbReference type="ARBA" id="ARBA00022801"/>
    </source>
</evidence>
<dbReference type="Pfam" id="PF22026">
    <property type="entry name" value="Alpha-amylase_C_2"/>
    <property type="match status" value="1"/>
</dbReference>
<keyword evidence="16" id="KW-0456">Lyase</keyword>
<comment type="catalytic activity">
    <reaction evidence="1 12">
        <text>Endohydrolysis of (1-&gt;4)-alpha-D-glucosidic linkages in polysaccharides containing three or more (1-&gt;4)-alpha-linked D-glucose units.</text>
        <dbReference type="EC" id="3.2.1.1"/>
    </reaction>
</comment>
<evidence type="ECO:0000256" key="14">
    <source>
        <dbReference type="SAM" id="SignalP"/>
    </source>
</evidence>
<dbReference type="InterPro" id="IPR006046">
    <property type="entry name" value="Alpha_amylase"/>
</dbReference>
<evidence type="ECO:0000256" key="12">
    <source>
        <dbReference type="RuleBase" id="RU361134"/>
    </source>
</evidence>
<dbReference type="InterPro" id="IPR054174">
    <property type="entry name" value="Alpha-amylase-like_C"/>
</dbReference>
<dbReference type="AlphaFoldDB" id="A0A0A5HK03"/>
<dbReference type="GO" id="GO:0005509">
    <property type="term" value="F:calcium ion binding"/>
    <property type="evidence" value="ECO:0007669"/>
    <property type="project" value="InterPro"/>
</dbReference>
<evidence type="ECO:0000256" key="9">
    <source>
        <dbReference type="ARBA" id="ARBA00023277"/>
    </source>
</evidence>
<sequence length="513" mass="59248">MKIRVLCTLIMIPFLLFYAFPQTGSAEKEEGNWQDESIYFVMVDRFYNGNQDNDYEVNTKDPKAYHGGDLQGVIEKLDYIKELGFSAIWLTPIMENQPRGYHGYWITDFKKVEEHFGTMADAKKLVKEAHKRDMKVIFDFVVNHTGQEHPWVDDPEKKNWFHEESMIMGNSQTQLEEGWIYGLPDLKQENPEVKQYFMDVAEYWIKETGVDGFRLDTVKHVPKSFWEDFSDHVKSIDEDFFLLGEVWSEDPSYLAEYQKIGIDSLVDYPFFNAATKVFQKSGVDLDPLNRAWKRNKAFYENPGSLGTFLDNHDNKRFTRLAFNNNQNPITRWKLALTYMYGAPGIPIVYYGSEIPMDGGEDPDNRRMMNFKAGDTELKQYMEQLSAIRSKFPALTKGSFEQVVSDGAFGVFKRTYKDETVYLVINNSEETKVAHLKDIPEGKQLRGLIHDNVARKDGNGEVKVAIDREMADIFIQEEEQGINFLFIGAMVVIIGGFVAFVAIVSRKNKQESTD</sequence>
<dbReference type="EC" id="3.2.1.1" evidence="4 12"/>
<gene>
    <name evidence="16" type="ORF">N783_20480</name>
</gene>